<keyword evidence="1" id="KW-0472">Membrane</keyword>
<sequence length="69" mass="7495">MFKSFLGTIKGFLNSNSGISEVIGVAFLLIFIVFVLGKPLQNIGSTLGGGYNTLNDKLNNNLNYLNQIQ</sequence>
<dbReference type="Proteomes" id="UP001322744">
    <property type="component" value="Chromosome"/>
</dbReference>
<name>A0ABZ0TYM0_9FIRM</name>
<keyword evidence="1" id="KW-1133">Transmembrane helix</keyword>
<dbReference type="RefSeq" id="WP_045175460.1">
    <property type="nucleotide sequence ID" value="NZ_CP139957.1"/>
</dbReference>
<reference evidence="2 3" key="1">
    <citation type="submission" date="2023-12" db="EMBL/GenBank/DDBJ databases">
        <authorList>
            <person name="Manesh M.J.H."/>
            <person name="Bing R.G."/>
            <person name="Willard D.J."/>
            <person name="Kelly R.M."/>
        </authorList>
    </citation>
    <scope>NUCLEOTIDE SEQUENCE [LARGE SCALE GENOMIC DNA]</scope>
    <source>
        <strain evidence="2 3">DSM 8977</strain>
    </source>
</reference>
<dbReference type="EMBL" id="CP139957">
    <property type="protein sequence ID" value="WPX08161.1"/>
    <property type="molecule type" value="Genomic_DNA"/>
</dbReference>
<keyword evidence="3" id="KW-1185">Reference proteome</keyword>
<protein>
    <recommendedName>
        <fullName evidence="4">Flagellin Flp1-like domain-containing protein</fullName>
    </recommendedName>
</protein>
<accession>A0ABZ0TYM0</accession>
<feature type="transmembrane region" description="Helical" evidence="1">
    <location>
        <begin position="18"/>
        <end position="37"/>
    </location>
</feature>
<proteinExistence type="predicted"/>
<evidence type="ECO:0000256" key="1">
    <source>
        <dbReference type="SAM" id="Phobius"/>
    </source>
</evidence>
<evidence type="ECO:0000313" key="2">
    <source>
        <dbReference type="EMBL" id="WPX08161.1"/>
    </source>
</evidence>
<evidence type="ECO:0000313" key="3">
    <source>
        <dbReference type="Proteomes" id="UP001322744"/>
    </source>
</evidence>
<organism evidence="2 3">
    <name type="scientific">Anaerocellum danielii</name>
    <dbReference type="NCBI Taxonomy" id="1387557"/>
    <lineage>
        <taxon>Bacteria</taxon>
        <taxon>Bacillati</taxon>
        <taxon>Bacillota</taxon>
        <taxon>Bacillota incertae sedis</taxon>
        <taxon>Caldicellulosiruptorales</taxon>
        <taxon>Caldicellulosiruptoraceae</taxon>
        <taxon>Anaerocellum</taxon>
    </lineage>
</organism>
<gene>
    <name evidence="2" type="ORF">SOJ16_002027</name>
</gene>
<evidence type="ECO:0008006" key="4">
    <source>
        <dbReference type="Google" id="ProtNLM"/>
    </source>
</evidence>
<keyword evidence="1" id="KW-0812">Transmembrane</keyword>